<evidence type="ECO:0000256" key="4">
    <source>
        <dbReference type="ARBA" id="ARBA00022618"/>
    </source>
</evidence>
<dbReference type="Gene3D" id="1.10.150.130">
    <property type="match status" value="1"/>
</dbReference>
<evidence type="ECO:0000256" key="5">
    <source>
        <dbReference type="ARBA" id="ARBA00022829"/>
    </source>
</evidence>
<evidence type="ECO:0000259" key="13">
    <source>
        <dbReference type="PROSITE" id="PS51900"/>
    </source>
</evidence>
<evidence type="ECO:0000256" key="8">
    <source>
        <dbReference type="ARBA" id="ARBA00023172"/>
    </source>
</evidence>
<keyword evidence="9 10" id="KW-0131">Cell cycle</keyword>
<gene>
    <name evidence="10 14" type="primary">xerC</name>
    <name evidence="14" type="ORF">ACFQGR_08895</name>
</gene>
<evidence type="ECO:0000313" key="14">
    <source>
        <dbReference type="EMBL" id="MFC6179485.1"/>
    </source>
</evidence>
<comment type="caution">
    <text evidence="14">The sequence shown here is derived from an EMBL/GenBank/DDBJ whole genome shotgun (WGS) entry which is preliminary data.</text>
</comment>
<feature type="domain" description="Tyr recombinase" evidence="12">
    <location>
        <begin position="114"/>
        <end position="300"/>
    </location>
</feature>
<evidence type="ECO:0000256" key="1">
    <source>
        <dbReference type="ARBA" id="ARBA00004496"/>
    </source>
</evidence>
<evidence type="ECO:0000256" key="7">
    <source>
        <dbReference type="ARBA" id="ARBA00023125"/>
    </source>
</evidence>
<feature type="domain" description="Core-binding (CB)" evidence="13">
    <location>
        <begin position="4"/>
        <end position="93"/>
    </location>
</feature>
<dbReference type="InterPro" id="IPR004107">
    <property type="entry name" value="Integrase_SAM-like_N"/>
</dbReference>
<dbReference type="PANTHER" id="PTHR30349:SF77">
    <property type="entry name" value="TYROSINE RECOMBINASE XERC"/>
    <property type="match status" value="1"/>
</dbReference>
<dbReference type="InterPro" id="IPR011010">
    <property type="entry name" value="DNA_brk_join_enz"/>
</dbReference>
<evidence type="ECO:0000259" key="12">
    <source>
        <dbReference type="PROSITE" id="PS51898"/>
    </source>
</evidence>
<dbReference type="HAMAP" id="MF_01808">
    <property type="entry name" value="Recomb_XerC_XerD"/>
    <property type="match status" value="1"/>
</dbReference>
<dbReference type="InterPro" id="IPR050090">
    <property type="entry name" value="Tyrosine_recombinase_XerCD"/>
</dbReference>
<dbReference type="NCBIfam" id="NF001399">
    <property type="entry name" value="PRK00283.1"/>
    <property type="match status" value="1"/>
</dbReference>
<comment type="function">
    <text evidence="10">Site-specific tyrosine recombinase, which acts by catalyzing the cutting and rejoining of the recombining DNA molecules. The XerC-XerD complex is essential to convert dimers of the bacterial chromosome into monomers to permit their segregation at cell division. It also contributes to the segregational stability of plasmids.</text>
</comment>
<keyword evidence="8 10" id="KW-0233">DNA recombination</keyword>
<dbReference type="NCBIfam" id="TIGR02224">
    <property type="entry name" value="recomb_XerC"/>
    <property type="match status" value="1"/>
</dbReference>
<feature type="active site" evidence="10">
    <location>
        <position position="255"/>
    </location>
</feature>
<comment type="subcellular location">
    <subcellularLocation>
        <location evidence="1 10">Cytoplasm</location>
    </subcellularLocation>
</comment>
<evidence type="ECO:0000313" key="15">
    <source>
        <dbReference type="Proteomes" id="UP001596158"/>
    </source>
</evidence>
<feature type="active site" evidence="10">
    <location>
        <position position="252"/>
    </location>
</feature>
<comment type="similarity">
    <text evidence="2 10">Belongs to the 'phage' integrase family. XerC subfamily.</text>
</comment>
<dbReference type="InterPro" id="IPR013762">
    <property type="entry name" value="Integrase-like_cat_sf"/>
</dbReference>
<dbReference type="Pfam" id="PF02899">
    <property type="entry name" value="Phage_int_SAM_1"/>
    <property type="match status" value="1"/>
</dbReference>
<evidence type="ECO:0000256" key="2">
    <source>
        <dbReference type="ARBA" id="ARBA00006657"/>
    </source>
</evidence>
<dbReference type="SUPFAM" id="SSF56349">
    <property type="entry name" value="DNA breaking-rejoining enzymes"/>
    <property type="match status" value="1"/>
</dbReference>
<feature type="active site" evidence="10">
    <location>
        <position position="278"/>
    </location>
</feature>
<dbReference type="Proteomes" id="UP001596158">
    <property type="component" value="Unassembled WGS sequence"/>
</dbReference>
<evidence type="ECO:0000256" key="11">
    <source>
        <dbReference type="NCBIfam" id="TIGR02224"/>
    </source>
</evidence>
<dbReference type="CDD" id="cd00798">
    <property type="entry name" value="INT_XerDC_C"/>
    <property type="match status" value="1"/>
</dbReference>
<dbReference type="RefSeq" id="WP_042492498.1">
    <property type="nucleotide sequence ID" value="NZ_BJDT01000006.1"/>
</dbReference>
<keyword evidence="7 10" id="KW-0238">DNA-binding</keyword>
<keyword evidence="15" id="KW-1185">Reference proteome</keyword>
<dbReference type="PANTHER" id="PTHR30349">
    <property type="entry name" value="PHAGE INTEGRASE-RELATED"/>
    <property type="match status" value="1"/>
</dbReference>
<dbReference type="InterPro" id="IPR011931">
    <property type="entry name" value="Recomb_XerC"/>
</dbReference>
<name>A0ABW1RVF8_9LACO</name>
<dbReference type="Pfam" id="PF00589">
    <property type="entry name" value="Phage_integrase"/>
    <property type="match status" value="1"/>
</dbReference>
<keyword evidence="4 10" id="KW-0132">Cell division</keyword>
<dbReference type="InterPro" id="IPR044068">
    <property type="entry name" value="CB"/>
</dbReference>
<evidence type="ECO:0000256" key="9">
    <source>
        <dbReference type="ARBA" id="ARBA00023306"/>
    </source>
</evidence>
<feature type="active site" evidence="10">
    <location>
        <position position="155"/>
    </location>
</feature>
<protein>
    <recommendedName>
        <fullName evidence="10 11">Tyrosine recombinase XerC</fullName>
    </recommendedName>
</protein>
<dbReference type="InterPro" id="IPR023009">
    <property type="entry name" value="Tyrosine_recombinase_XerC/XerD"/>
</dbReference>
<dbReference type="EMBL" id="JBHSSG010000014">
    <property type="protein sequence ID" value="MFC6179485.1"/>
    <property type="molecule type" value="Genomic_DNA"/>
</dbReference>
<feature type="active site" description="O-(3'-phospho-DNA)-tyrosine intermediate" evidence="10">
    <location>
        <position position="287"/>
    </location>
</feature>
<reference evidence="15" key="1">
    <citation type="journal article" date="2019" name="Int. J. Syst. Evol. Microbiol.">
        <title>The Global Catalogue of Microorganisms (GCM) 10K type strain sequencing project: providing services to taxonomists for standard genome sequencing and annotation.</title>
        <authorList>
            <consortium name="The Broad Institute Genomics Platform"/>
            <consortium name="The Broad Institute Genome Sequencing Center for Infectious Disease"/>
            <person name="Wu L."/>
            <person name="Ma J."/>
        </authorList>
    </citation>
    <scope>NUCLEOTIDE SEQUENCE [LARGE SCALE GENOMIC DNA]</scope>
    <source>
        <strain evidence="15">CCM 8924</strain>
    </source>
</reference>
<sequence>MDVKDTENVKQLFLDYLRIERQYSVETQKAYKSDMTEFLSFLAKTQTNQEIDLNKITTFDVRVFLSELYEKGDDARTIARKVSSLRSFYRFLINNELVNDNPFVGITLQKFGKHLPRYFYQKELNSMFDVVLADHSILGIRNWLLLEMLYGTGARVSEIVNMTRQSVDQRAQVVTITGKGNKMRIVPFGHYALDALEQYLTASRPLLAQKQKLPNDYLFLNQRGNPLTTAGVEYILKQIGKKAGLTQDVTAHMFRHTFATDLLNNQADLRTVQQLLGHSSLSTTQIYTHVTTDALQQSYRNFFPRASE</sequence>
<evidence type="ECO:0000256" key="6">
    <source>
        <dbReference type="ARBA" id="ARBA00022908"/>
    </source>
</evidence>
<feature type="active site" evidence="10">
    <location>
        <position position="179"/>
    </location>
</feature>
<dbReference type="NCBIfam" id="NF040815">
    <property type="entry name" value="recomb_XerA_Arch"/>
    <property type="match status" value="1"/>
</dbReference>
<evidence type="ECO:0000256" key="3">
    <source>
        <dbReference type="ARBA" id="ARBA00022490"/>
    </source>
</evidence>
<keyword evidence="6 10" id="KW-0229">DNA integration</keyword>
<accession>A0ABW1RVF8</accession>
<organism evidence="14 15">
    <name type="scientific">Weissella sagaensis</name>
    <dbReference type="NCBI Taxonomy" id="2559928"/>
    <lineage>
        <taxon>Bacteria</taxon>
        <taxon>Bacillati</taxon>
        <taxon>Bacillota</taxon>
        <taxon>Bacilli</taxon>
        <taxon>Lactobacillales</taxon>
        <taxon>Lactobacillaceae</taxon>
        <taxon>Weissella</taxon>
    </lineage>
</organism>
<dbReference type="PROSITE" id="PS51900">
    <property type="entry name" value="CB"/>
    <property type="match status" value="1"/>
</dbReference>
<dbReference type="Gene3D" id="1.10.443.10">
    <property type="entry name" value="Intergrase catalytic core"/>
    <property type="match status" value="1"/>
</dbReference>
<evidence type="ECO:0000256" key="10">
    <source>
        <dbReference type="HAMAP-Rule" id="MF_01808"/>
    </source>
</evidence>
<dbReference type="InterPro" id="IPR002104">
    <property type="entry name" value="Integrase_catalytic"/>
</dbReference>
<comment type="subunit">
    <text evidence="10">Forms a cyclic heterotetrameric complex composed of two molecules of XerC and two molecules of XerD.</text>
</comment>
<keyword evidence="3 10" id="KW-0963">Cytoplasm</keyword>
<dbReference type="PROSITE" id="PS51898">
    <property type="entry name" value="TYR_RECOMBINASE"/>
    <property type="match status" value="1"/>
</dbReference>
<dbReference type="InterPro" id="IPR010998">
    <property type="entry name" value="Integrase_recombinase_N"/>
</dbReference>
<proteinExistence type="inferred from homology"/>
<keyword evidence="5 10" id="KW-0159">Chromosome partition</keyword>